<evidence type="ECO:0000313" key="2">
    <source>
        <dbReference type="EMBL" id="PWA04891.1"/>
    </source>
</evidence>
<dbReference type="Proteomes" id="UP000245449">
    <property type="component" value="Unassembled WGS sequence"/>
</dbReference>
<dbReference type="PANTHER" id="PTHR43300:SF11">
    <property type="entry name" value="ACETYLTRANSFERASE RV3034C-RELATED"/>
    <property type="match status" value="1"/>
</dbReference>
<organism evidence="2 3">
    <name type="scientific">Flavobacterium psychrotolerans</name>
    <dbReference type="NCBI Taxonomy" id="2169410"/>
    <lineage>
        <taxon>Bacteria</taxon>
        <taxon>Pseudomonadati</taxon>
        <taxon>Bacteroidota</taxon>
        <taxon>Flavobacteriia</taxon>
        <taxon>Flavobacteriales</taxon>
        <taxon>Flavobacteriaceae</taxon>
        <taxon>Flavobacterium</taxon>
    </lineage>
</organism>
<dbReference type="AlphaFoldDB" id="A0A2U1JIC3"/>
<proteinExistence type="inferred from homology"/>
<dbReference type="InterPro" id="IPR011004">
    <property type="entry name" value="Trimer_LpxA-like_sf"/>
</dbReference>
<comment type="caution">
    <text evidence="2">The sequence shown here is derived from an EMBL/GenBank/DDBJ whole genome shotgun (WGS) entry which is preliminary data.</text>
</comment>
<accession>A0A2U1JIC3</accession>
<protein>
    <recommendedName>
        <fullName evidence="4">Acetyltransferase</fullName>
    </recommendedName>
</protein>
<sequence>MGFGINNIVRNLSFQRLYLQFKRYKDSKALRKTHTIISLGCNFHRTEFGNHVFLGENVSLFDSSIGDYSYVNNNSIIKNTSIGKFCSIGPNVQIILGKHPSTFVSSHPMFYANNKPFKTFSDKTYIEEYDYATIGHDVWIGEGVLIPSGITIGNGAIITARSVVTKDVEPYSIVGGVPAKHIKYRFDNETLKIINDSEWWNWNVEHLKEKFKLFHNPSEFIDYLKFKNENNITQKDNII</sequence>
<name>A0A2U1JIC3_9FLAO</name>
<dbReference type="Pfam" id="PF00132">
    <property type="entry name" value="Hexapep"/>
    <property type="match status" value="1"/>
</dbReference>
<dbReference type="OrthoDB" id="9814490at2"/>
<dbReference type="InterPro" id="IPR050179">
    <property type="entry name" value="Trans_hexapeptide_repeat"/>
</dbReference>
<dbReference type="Gene3D" id="2.160.10.10">
    <property type="entry name" value="Hexapeptide repeat proteins"/>
    <property type="match status" value="1"/>
</dbReference>
<evidence type="ECO:0000313" key="3">
    <source>
        <dbReference type="Proteomes" id="UP000245449"/>
    </source>
</evidence>
<dbReference type="CDD" id="cd03349">
    <property type="entry name" value="LbH_XAT"/>
    <property type="match status" value="1"/>
</dbReference>
<gene>
    <name evidence="2" type="ORF">DB895_08985</name>
</gene>
<comment type="similarity">
    <text evidence="1">Belongs to the transferase hexapeptide repeat family.</text>
</comment>
<evidence type="ECO:0008006" key="4">
    <source>
        <dbReference type="Google" id="ProtNLM"/>
    </source>
</evidence>
<dbReference type="EMBL" id="QCZI01000010">
    <property type="protein sequence ID" value="PWA04891.1"/>
    <property type="molecule type" value="Genomic_DNA"/>
</dbReference>
<dbReference type="PANTHER" id="PTHR43300">
    <property type="entry name" value="ACETYLTRANSFERASE"/>
    <property type="match status" value="1"/>
</dbReference>
<keyword evidence="3" id="KW-1185">Reference proteome</keyword>
<dbReference type="SUPFAM" id="SSF51161">
    <property type="entry name" value="Trimeric LpxA-like enzymes"/>
    <property type="match status" value="1"/>
</dbReference>
<evidence type="ECO:0000256" key="1">
    <source>
        <dbReference type="ARBA" id="ARBA00007274"/>
    </source>
</evidence>
<reference evidence="2 3" key="1">
    <citation type="submission" date="2018-04" db="EMBL/GenBank/DDBJ databases">
        <title>Flavobacterium sp. nov., isolated from glacier ice.</title>
        <authorList>
            <person name="Liu Q."/>
            <person name="Xin Y.-H."/>
        </authorList>
    </citation>
    <scope>NUCLEOTIDE SEQUENCE [LARGE SCALE GENOMIC DNA]</scope>
    <source>
        <strain evidence="2 3">RB1R5</strain>
    </source>
</reference>
<dbReference type="InterPro" id="IPR001451">
    <property type="entry name" value="Hexapep"/>
</dbReference>